<dbReference type="OrthoDB" id="9808267at2"/>
<dbReference type="NCBIfam" id="TIGR02384">
    <property type="entry name" value="RelB_DinJ"/>
    <property type="match status" value="1"/>
</dbReference>
<comment type="caution">
    <text evidence="1">The sequence shown here is derived from an EMBL/GenBank/DDBJ whole genome shotgun (WGS) entry which is preliminary data.</text>
</comment>
<dbReference type="AlphaFoldDB" id="A0A4Z0JKZ4"/>
<accession>A0A4Z0JKZ4</accession>
<keyword evidence="2" id="KW-1185">Reference proteome</keyword>
<protein>
    <submittedName>
        <fullName evidence="1">Type II toxin-antitoxin system RelB/DinJ family antitoxin</fullName>
    </submittedName>
</protein>
<dbReference type="InterPro" id="IPR007337">
    <property type="entry name" value="RelB/DinJ"/>
</dbReference>
<dbReference type="InterPro" id="IPR013321">
    <property type="entry name" value="Arc_rbn_hlx_hlx"/>
</dbReference>
<proteinExistence type="predicted"/>
<name>A0A4Z0JKZ4_9LACO</name>
<evidence type="ECO:0000313" key="2">
    <source>
        <dbReference type="Proteomes" id="UP000298021"/>
    </source>
</evidence>
<dbReference type="EMBL" id="RKLY01000016">
    <property type="protein sequence ID" value="TGD23013.1"/>
    <property type="molecule type" value="Genomic_DNA"/>
</dbReference>
<reference evidence="1 2" key="1">
    <citation type="submission" date="2018-10" db="EMBL/GenBank/DDBJ databases">
        <title>Lactobacillus sp. R7 and Lactobacillus sp. R19 isolated from fermented mustard green product of Taiwan.</title>
        <authorList>
            <person name="Lin S.-T."/>
        </authorList>
    </citation>
    <scope>NUCLEOTIDE SEQUENCE [LARGE SCALE GENOMIC DNA]</scope>
    <source>
        <strain evidence="1 2">BCRC 81127</strain>
    </source>
</reference>
<dbReference type="Gene3D" id="1.10.1220.10">
    <property type="entry name" value="Met repressor-like"/>
    <property type="match status" value="1"/>
</dbReference>
<organism evidence="1 2">
    <name type="scientific">Companilactobacillus suantsaicola</name>
    <dbReference type="NCBI Taxonomy" id="2487723"/>
    <lineage>
        <taxon>Bacteria</taxon>
        <taxon>Bacillati</taxon>
        <taxon>Bacillota</taxon>
        <taxon>Bacilli</taxon>
        <taxon>Lactobacillales</taxon>
        <taxon>Lactobacillaceae</taxon>
        <taxon>Companilactobacillus</taxon>
    </lineage>
</organism>
<gene>
    <name evidence="1" type="ORF">EGT49_07205</name>
</gene>
<sequence>MPNSKEDNKTFFTMRIDKEEKEQLKRLYDDMGMDLTTAVKIFFKQSLLKNGMPFRPTRVNLDNLEARREAKLDTLKEYKDTSELWTDLNE</sequence>
<evidence type="ECO:0000313" key="1">
    <source>
        <dbReference type="EMBL" id="TGD23013.1"/>
    </source>
</evidence>
<dbReference type="Proteomes" id="UP000298021">
    <property type="component" value="Unassembled WGS sequence"/>
</dbReference>
<dbReference type="GO" id="GO:0006355">
    <property type="term" value="P:regulation of DNA-templated transcription"/>
    <property type="evidence" value="ECO:0007669"/>
    <property type="project" value="InterPro"/>
</dbReference>